<keyword evidence="2" id="KW-1185">Reference proteome</keyword>
<evidence type="ECO:0000313" key="1">
    <source>
        <dbReference type="EMBL" id="CRK95780.1"/>
    </source>
</evidence>
<dbReference type="AlphaFoldDB" id="A0A1J1I878"/>
<sequence length="149" mass="17392">MRSQEKIRFGNRFDKHLLEPLGPKSPSTPGVVNLSGAEPMGLFETAWEERFPLETWNKLQKRKLKLAVIHPQWEEKEYSLTEGVRRSQGKQKEKRFTRQIESTPGVVNLSGAEPMGLFETAWEERFPLETWNKLQKRKLKLAVIHPVRN</sequence>
<evidence type="ECO:0000313" key="2">
    <source>
        <dbReference type="Proteomes" id="UP000183832"/>
    </source>
</evidence>
<gene>
    <name evidence="1" type="ORF">CLUMA_CG009237</name>
</gene>
<accession>A0A1J1I878</accession>
<name>A0A1J1I878_9DIPT</name>
<dbReference type="OrthoDB" id="5989925at2759"/>
<protein>
    <submittedName>
        <fullName evidence="1">CLUMA_CG009237, isoform A</fullName>
    </submittedName>
</protein>
<organism evidence="1 2">
    <name type="scientific">Clunio marinus</name>
    <dbReference type="NCBI Taxonomy" id="568069"/>
    <lineage>
        <taxon>Eukaryota</taxon>
        <taxon>Metazoa</taxon>
        <taxon>Ecdysozoa</taxon>
        <taxon>Arthropoda</taxon>
        <taxon>Hexapoda</taxon>
        <taxon>Insecta</taxon>
        <taxon>Pterygota</taxon>
        <taxon>Neoptera</taxon>
        <taxon>Endopterygota</taxon>
        <taxon>Diptera</taxon>
        <taxon>Nematocera</taxon>
        <taxon>Chironomoidea</taxon>
        <taxon>Chironomidae</taxon>
        <taxon>Clunio</taxon>
    </lineage>
</organism>
<dbReference type="EMBL" id="CVRI01000042">
    <property type="protein sequence ID" value="CRK95780.1"/>
    <property type="molecule type" value="Genomic_DNA"/>
</dbReference>
<reference evidence="1 2" key="1">
    <citation type="submission" date="2015-04" db="EMBL/GenBank/DDBJ databases">
        <authorList>
            <person name="Syromyatnikov M.Y."/>
            <person name="Popov V.N."/>
        </authorList>
    </citation>
    <scope>NUCLEOTIDE SEQUENCE [LARGE SCALE GENOMIC DNA]</scope>
</reference>
<dbReference type="Proteomes" id="UP000183832">
    <property type="component" value="Unassembled WGS sequence"/>
</dbReference>
<proteinExistence type="predicted"/>